<dbReference type="PANTHER" id="PTHR34862">
    <property type="entry name" value="SPARK DOMAIN-CONTAINING PROTEIN"/>
    <property type="match status" value="1"/>
</dbReference>
<organism evidence="2 3">
    <name type="scientific">Asterophora parasitica</name>
    <dbReference type="NCBI Taxonomy" id="117018"/>
    <lineage>
        <taxon>Eukaryota</taxon>
        <taxon>Fungi</taxon>
        <taxon>Dikarya</taxon>
        <taxon>Basidiomycota</taxon>
        <taxon>Agaricomycotina</taxon>
        <taxon>Agaricomycetes</taxon>
        <taxon>Agaricomycetidae</taxon>
        <taxon>Agaricales</taxon>
        <taxon>Tricholomatineae</taxon>
        <taxon>Lyophyllaceae</taxon>
        <taxon>Asterophora</taxon>
    </lineage>
</organism>
<accession>A0A9P7G2C0</accession>
<gene>
    <name evidence="2" type="ORF">DXG03_007193</name>
</gene>
<protein>
    <submittedName>
        <fullName evidence="2">Uncharacterized protein</fullName>
    </submittedName>
</protein>
<dbReference type="PANTHER" id="PTHR34862:SF1">
    <property type="entry name" value="SPARK DOMAIN-CONTAINING PROTEIN"/>
    <property type="match status" value="1"/>
</dbReference>
<name>A0A9P7G2C0_9AGAR</name>
<dbReference type="OrthoDB" id="2536450at2759"/>
<dbReference type="Proteomes" id="UP000775547">
    <property type="component" value="Unassembled WGS sequence"/>
</dbReference>
<comment type="caution">
    <text evidence="2">The sequence shown here is derived from an EMBL/GenBank/DDBJ whole genome shotgun (WGS) entry which is preliminary data.</text>
</comment>
<keyword evidence="3" id="KW-1185">Reference proteome</keyword>
<sequence>LSLSQPCTQALTIIATSADANACLTPSPLIPILTNSNTSIVEPINNWLTSLCAAPACSNNTLAAIVANVTTGCSAELTLAGFQSGDTSAVTALIQKYYPTARNVVCLKDGNTNCVTQMLTNVQNIAGPLTVQNILALISENGMDVPSNVTCTNCIKAAYNIVNAEVPGFLGSNSDVQEQCGASFTDGATPSGITQSASDQAAGSTKNSGAFTFGAFTGATALVAISSAFALVA</sequence>
<evidence type="ECO:0000313" key="2">
    <source>
        <dbReference type="EMBL" id="KAG5640788.1"/>
    </source>
</evidence>
<keyword evidence="1" id="KW-0812">Transmembrane</keyword>
<feature type="transmembrane region" description="Helical" evidence="1">
    <location>
        <begin position="210"/>
        <end position="232"/>
    </location>
</feature>
<keyword evidence="1" id="KW-1133">Transmembrane helix</keyword>
<evidence type="ECO:0000313" key="3">
    <source>
        <dbReference type="Proteomes" id="UP000775547"/>
    </source>
</evidence>
<evidence type="ECO:0000256" key="1">
    <source>
        <dbReference type="SAM" id="Phobius"/>
    </source>
</evidence>
<dbReference type="EMBL" id="JABCKV010000504">
    <property type="protein sequence ID" value="KAG5640788.1"/>
    <property type="molecule type" value="Genomic_DNA"/>
</dbReference>
<feature type="non-terminal residue" evidence="2">
    <location>
        <position position="233"/>
    </location>
</feature>
<reference evidence="2" key="2">
    <citation type="submission" date="2021-10" db="EMBL/GenBank/DDBJ databases">
        <title>Phylogenomics reveals ancestral predisposition of the termite-cultivated fungus Termitomyces towards a domesticated lifestyle.</title>
        <authorList>
            <person name="Auxier B."/>
            <person name="Grum-Grzhimaylo A."/>
            <person name="Cardenas M.E."/>
            <person name="Lodge J.D."/>
            <person name="Laessoe T."/>
            <person name="Pedersen O."/>
            <person name="Smith M.E."/>
            <person name="Kuyper T.W."/>
            <person name="Franco-Molano E.A."/>
            <person name="Baroni T.J."/>
            <person name="Aanen D.K."/>
        </authorList>
    </citation>
    <scope>NUCLEOTIDE SEQUENCE</scope>
    <source>
        <strain evidence="2">AP01</strain>
        <tissue evidence="2">Mycelium</tissue>
    </source>
</reference>
<reference evidence="2" key="1">
    <citation type="submission" date="2020-07" db="EMBL/GenBank/DDBJ databases">
        <authorList>
            <person name="Nieuwenhuis M."/>
            <person name="Van De Peppel L.J.J."/>
        </authorList>
    </citation>
    <scope>NUCLEOTIDE SEQUENCE</scope>
    <source>
        <strain evidence="2">AP01</strain>
        <tissue evidence="2">Mycelium</tissue>
    </source>
</reference>
<proteinExistence type="predicted"/>
<dbReference type="AlphaFoldDB" id="A0A9P7G2C0"/>
<keyword evidence="1" id="KW-0472">Membrane</keyword>